<name>W7UUT6_RUMFL</name>
<evidence type="ECO:0000256" key="2">
    <source>
        <dbReference type="ARBA" id="ARBA00004851"/>
    </source>
</evidence>
<dbReference type="AlphaFoldDB" id="W7UUT6"/>
<evidence type="ECO:0000259" key="11">
    <source>
        <dbReference type="PROSITE" id="PS51761"/>
    </source>
</evidence>
<evidence type="ECO:0000313" key="13">
    <source>
        <dbReference type="Proteomes" id="UP000019365"/>
    </source>
</evidence>
<feature type="signal peptide" evidence="10">
    <location>
        <begin position="1"/>
        <end position="29"/>
    </location>
</feature>
<dbReference type="InterPro" id="IPR013319">
    <property type="entry name" value="GH11/12"/>
</dbReference>
<evidence type="ECO:0000256" key="4">
    <source>
        <dbReference type="ARBA" id="ARBA00022651"/>
    </source>
</evidence>
<comment type="caution">
    <text evidence="9">Lacks conserved residue(s) required for the propagation of feature annotation.</text>
</comment>
<feature type="domain" description="GH11" evidence="11">
    <location>
        <begin position="482"/>
        <end position="690"/>
    </location>
</feature>
<evidence type="ECO:0000313" key="12">
    <source>
        <dbReference type="EMBL" id="EWM54934.1"/>
    </source>
</evidence>
<dbReference type="InterPro" id="IPR036439">
    <property type="entry name" value="Dockerin_dom_sf"/>
</dbReference>
<dbReference type="Proteomes" id="UP000019365">
    <property type="component" value="Unassembled WGS sequence"/>
</dbReference>
<dbReference type="Gene3D" id="1.10.1330.10">
    <property type="entry name" value="Dockerin domain"/>
    <property type="match status" value="1"/>
</dbReference>
<protein>
    <recommendedName>
        <fullName evidence="3">endo-1,4-beta-xylanase</fullName>
        <ecNumber evidence="3">3.2.1.8</ecNumber>
    </recommendedName>
</protein>
<evidence type="ECO:0000256" key="9">
    <source>
        <dbReference type="PROSITE-ProRule" id="PRU01097"/>
    </source>
</evidence>
<keyword evidence="4" id="KW-0858">Xylan degradation</keyword>
<dbReference type="PATRIC" id="fig|1341157.4.peg.554"/>
<comment type="caution">
    <text evidence="12">The sequence shown here is derived from an EMBL/GenBank/DDBJ whole genome shotgun (WGS) entry which is preliminary data.</text>
</comment>
<sequence>MNQKIRHFIAAITACTVTAAALAAFPVQAVGDENVPAAAVTTADDDSFIEHLEGTGGGDEYAVFKPDDAGSISFDINKLNKNFSCSWSGIKLVDFCAGKSDHILMTDKKLYLMDYRAEIKCKDSFCFGATFNGYERGAKELTEVRVLEAYSDVTGISEDNKVFDINVNGAVYNVYRSREVYDEITVNVIIAARAENLRSDRPVSGRIDIRGVMDGLQKNGVDFISLMSPRYLLRAEEGEGSAELFSNNIITVDYPKEMDVPNDYNSTIIEKKVYRDGLTYAFWQDDSCSNGSMKVERNGDAKCTIDNDKDNASCLFTKGFFGEVGIPLKDITKLKADYHTVFGSKSSYIGGIYGWMTDPYIEFYIIEVSNGKEDFLNNAEFVDTAEIDNITFDIYKRKLPVVGGLTQYFSVSRVEFEHDYGYGVYSNVDLLKHIEAWEKAGLKPGKNVRDVSAFVETKGKGKGDFSITDVNISMERSGDSFTVLGADTPSVTIDGYKYYRAGDDGVLTVEKDGIYHAKCFNDRNEDLFSFGKGREIDSDEVSSDKNITVVLDYNADVSTDGTYRINAEGVLKGENDEPYIKYFICDASNDPFVPLDAEKLGRADIDGEEYDLYVRHTRFSFRYGGRCIDEYYSVKKALTGNHINVSGSIDLAKHIKAWRAAGLVAGDIVDAYINTDICGAGDGNVYFNRAEVKVRMDESSEEFDENDVELLKKFLLGEKCDVEGKDFDINGDGVWDSFDLIALRRIVK</sequence>
<keyword evidence="6" id="KW-0119">Carbohydrate metabolism</keyword>
<evidence type="ECO:0000256" key="8">
    <source>
        <dbReference type="ARBA" id="ARBA00023326"/>
    </source>
</evidence>
<evidence type="ECO:0000256" key="10">
    <source>
        <dbReference type="SAM" id="SignalP"/>
    </source>
</evidence>
<dbReference type="SUPFAM" id="SSF49899">
    <property type="entry name" value="Concanavalin A-like lectins/glucanases"/>
    <property type="match status" value="2"/>
</dbReference>
<evidence type="ECO:0000256" key="3">
    <source>
        <dbReference type="ARBA" id="ARBA00012590"/>
    </source>
</evidence>
<comment type="similarity">
    <text evidence="9">Belongs to the glycosyl hydrolase 11 (cellulase G) family.</text>
</comment>
<dbReference type="EC" id="3.2.1.8" evidence="3"/>
<feature type="chain" id="PRO_5038453271" description="endo-1,4-beta-xylanase" evidence="10">
    <location>
        <begin position="30"/>
        <end position="748"/>
    </location>
</feature>
<dbReference type="OrthoDB" id="1820417at2"/>
<dbReference type="PANTHER" id="PTHR46828:SF2">
    <property type="entry name" value="ENDO-1,4-BETA-XYLANASE A-RELATED"/>
    <property type="match status" value="1"/>
</dbReference>
<dbReference type="RefSeq" id="WP_037296996.1">
    <property type="nucleotide sequence ID" value="NZ_ATAX01000008.1"/>
</dbReference>
<evidence type="ECO:0000256" key="7">
    <source>
        <dbReference type="ARBA" id="ARBA00023295"/>
    </source>
</evidence>
<accession>W7UUT6</accession>
<dbReference type="eggNOG" id="COG0726">
    <property type="taxonomic scope" value="Bacteria"/>
</dbReference>
<dbReference type="UniPathway" id="UPA00114"/>
<dbReference type="InterPro" id="IPR001137">
    <property type="entry name" value="Glyco_hydro_11"/>
</dbReference>
<reference evidence="12 13" key="1">
    <citation type="journal article" date="2014" name="PLoS ONE">
        <title>Rumen cellulosomics: divergent fiber-degrading strategies revealed by comparative genome-wide analysis of six ruminococcal strains.</title>
        <authorList>
            <person name="Dassa B."/>
            <person name="Borovok I."/>
            <person name="Ruimy-Israeli V."/>
            <person name="Lamed R."/>
            <person name="Flint H.J."/>
            <person name="Duncan S.H."/>
            <person name="Henrissat B."/>
            <person name="Coutinho P."/>
            <person name="Morrison M."/>
            <person name="Mosoni P."/>
            <person name="Yeoman C.J."/>
            <person name="White B.A."/>
            <person name="Bayer E.A."/>
        </authorList>
    </citation>
    <scope>NUCLEOTIDE SEQUENCE [LARGE SCALE GENOMIC DNA]</scope>
    <source>
        <strain evidence="12 13">007c</strain>
    </source>
</reference>
<evidence type="ECO:0000256" key="1">
    <source>
        <dbReference type="ARBA" id="ARBA00000681"/>
    </source>
</evidence>
<feature type="domain" description="GH11" evidence="11">
    <location>
        <begin position="266"/>
        <end position="470"/>
    </location>
</feature>
<dbReference type="InterPro" id="IPR013320">
    <property type="entry name" value="ConA-like_dom_sf"/>
</dbReference>
<evidence type="ECO:0000256" key="6">
    <source>
        <dbReference type="ARBA" id="ARBA00023277"/>
    </source>
</evidence>
<comment type="pathway">
    <text evidence="2">Glycan degradation; xylan degradation.</text>
</comment>
<gene>
    <name evidence="12" type="ORF">RF007C_11385</name>
</gene>
<evidence type="ECO:0000256" key="5">
    <source>
        <dbReference type="ARBA" id="ARBA00022801"/>
    </source>
</evidence>
<keyword evidence="8" id="KW-0624">Polysaccharide degradation</keyword>
<proteinExistence type="inferred from homology"/>
<dbReference type="Gene3D" id="2.60.120.180">
    <property type="match status" value="3"/>
</dbReference>
<dbReference type="PROSITE" id="PS51761">
    <property type="entry name" value="GH11_3"/>
    <property type="match status" value="3"/>
</dbReference>
<dbReference type="Pfam" id="PF00457">
    <property type="entry name" value="Glyco_hydro_11"/>
    <property type="match status" value="2"/>
</dbReference>
<dbReference type="PANTHER" id="PTHR46828">
    <property type="entry name" value="ENDO-1,4-BETA-XYLANASE A-RELATED"/>
    <property type="match status" value="1"/>
</dbReference>
<keyword evidence="7" id="KW-0326">Glycosidase</keyword>
<dbReference type="GO" id="GO:0045493">
    <property type="term" value="P:xylan catabolic process"/>
    <property type="evidence" value="ECO:0007669"/>
    <property type="project" value="UniProtKB-UniPathway"/>
</dbReference>
<organism evidence="12 13">
    <name type="scientific">Ruminococcus flavefaciens 007c</name>
    <dbReference type="NCBI Taxonomy" id="1341157"/>
    <lineage>
        <taxon>Bacteria</taxon>
        <taxon>Bacillati</taxon>
        <taxon>Bacillota</taxon>
        <taxon>Clostridia</taxon>
        <taxon>Eubacteriales</taxon>
        <taxon>Oscillospiraceae</taxon>
        <taxon>Ruminococcus</taxon>
    </lineage>
</organism>
<dbReference type="EMBL" id="ATAX01000008">
    <property type="protein sequence ID" value="EWM54934.1"/>
    <property type="molecule type" value="Genomic_DNA"/>
</dbReference>
<keyword evidence="13" id="KW-1185">Reference proteome</keyword>
<dbReference type="GO" id="GO:0031176">
    <property type="term" value="F:endo-1,4-beta-xylanase activity"/>
    <property type="evidence" value="ECO:0007669"/>
    <property type="project" value="UniProtKB-EC"/>
</dbReference>
<comment type="catalytic activity">
    <reaction evidence="1">
        <text>Endohydrolysis of (1-&gt;4)-beta-D-xylosidic linkages in xylans.</text>
        <dbReference type="EC" id="3.2.1.8"/>
    </reaction>
</comment>
<keyword evidence="10" id="KW-0732">Signal</keyword>
<keyword evidence="5" id="KW-0378">Hydrolase</keyword>
<feature type="domain" description="GH11" evidence="11">
    <location>
        <begin position="47"/>
        <end position="247"/>
    </location>
</feature>
<dbReference type="InterPro" id="IPR033123">
    <property type="entry name" value="GH11_dom"/>
</dbReference>
<dbReference type="SUPFAM" id="SSF63446">
    <property type="entry name" value="Type I dockerin domain"/>
    <property type="match status" value="1"/>
</dbReference>